<proteinExistence type="predicted"/>
<dbReference type="Proteomes" id="UP001057402">
    <property type="component" value="Chromosome 4"/>
</dbReference>
<name>A0ACB9R2A6_9MYRT</name>
<comment type="caution">
    <text evidence="1">The sequence shown here is derived from an EMBL/GenBank/DDBJ whole genome shotgun (WGS) entry which is preliminary data.</text>
</comment>
<protein>
    <submittedName>
        <fullName evidence="1">Uncharacterized protein</fullName>
    </submittedName>
</protein>
<sequence>MRDPSEGGSGNRSCTSRCGTSFPMLCRVAFIAILLLVTAAEREQDGGVGPRHRPRRPPSPRKVSGPFHSPTHVPLPRGRSKADKDGDPKSLYEDDMRIVHTGPNPLHN</sequence>
<keyword evidence="2" id="KW-1185">Reference proteome</keyword>
<gene>
    <name evidence="1" type="ORF">MLD38_011380</name>
</gene>
<evidence type="ECO:0000313" key="1">
    <source>
        <dbReference type="EMBL" id="KAI4373231.1"/>
    </source>
</evidence>
<accession>A0ACB9R2A6</accession>
<reference evidence="2" key="1">
    <citation type="journal article" date="2023" name="Front. Plant Sci.">
        <title>Chromosomal-level genome assembly of Melastoma candidum provides insights into trichome evolution.</title>
        <authorList>
            <person name="Zhong Y."/>
            <person name="Wu W."/>
            <person name="Sun C."/>
            <person name="Zou P."/>
            <person name="Liu Y."/>
            <person name="Dai S."/>
            <person name="Zhou R."/>
        </authorList>
    </citation>
    <scope>NUCLEOTIDE SEQUENCE [LARGE SCALE GENOMIC DNA]</scope>
</reference>
<dbReference type="EMBL" id="CM042883">
    <property type="protein sequence ID" value="KAI4373231.1"/>
    <property type="molecule type" value="Genomic_DNA"/>
</dbReference>
<evidence type="ECO:0000313" key="2">
    <source>
        <dbReference type="Proteomes" id="UP001057402"/>
    </source>
</evidence>
<organism evidence="1 2">
    <name type="scientific">Melastoma candidum</name>
    <dbReference type="NCBI Taxonomy" id="119954"/>
    <lineage>
        <taxon>Eukaryota</taxon>
        <taxon>Viridiplantae</taxon>
        <taxon>Streptophyta</taxon>
        <taxon>Embryophyta</taxon>
        <taxon>Tracheophyta</taxon>
        <taxon>Spermatophyta</taxon>
        <taxon>Magnoliopsida</taxon>
        <taxon>eudicotyledons</taxon>
        <taxon>Gunneridae</taxon>
        <taxon>Pentapetalae</taxon>
        <taxon>rosids</taxon>
        <taxon>malvids</taxon>
        <taxon>Myrtales</taxon>
        <taxon>Melastomataceae</taxon>
        <taxon>Melastomatoideae</taxon>
        <taxon>Melastomateae</taxon>
        <taxon>Melastoma</taxon>
    </lineage>
</organism>